<evidence type="ECO:0000256" key="2">
    <source>
        <dbReference type="ARBA" id="ARBA00022679"/>
    </source>
</evidence>
<proteinExistence type="predicted"/>
<dbReference type="PANTHER" id="PTHR37469:SF2">
    <property type="entry name" value="CELLOBIONIC ACID PHOSPHORYLASE"/>
    <property type="match status" value="1"/>
</dbReference>
<dbReference type="RefSeq" id="WP_045749361.1">
    <property type="nucleotide sequence ID" value="NZ_FUZK01000001.1"/>
</dbReference>
<feature type="domain" description="Glycosyl hydrolase 94 catalytic" evidence="4">
    <location>
        <begin position="339"/>
        <end position="751"/>
    </location>
</feature>
<dbReference type="EMBL" id="LK028559">
    <property type="protein sequence ID" value="CDR30871.1"/>
    <property type="molecule type" value="Genomic_DNA"/>
</dbReference>
<dbReference type="InterPro" id="IPR012341">
    <property type="entry name" value="6hp_glycosidase-like_sf"/>
</dbReference>
<dbReference type="InterPro" id="IPR052047">
    <property type="entry name" value="GH94_Enzymes"/>
</dbReference>
<keyword evidence="5" id="KW-0378">Hydrolase</keyword>
<keyword evidence="1" id="KW-0328">Glycosyltransferase</keyword>
<evidence type="ECO:0000256" key="1">
    <source>
        <dbReference type="ARBA" id="ARBA00022676"/>
    </source>
</evidence>
<dbReference type="InterPro" id="IPR037018">
    <property type="entry name" value="GH65_N"/>
</dbReference>
<dbReference type="STRING" id="35623.Aocu_07980"/>
<evidence type="ECO:0000259" key="4">
    <source>
        <dbReference type="Pfam" id="PF17167"/>
    </source>
</evidence>
<dbReference type="GO" id="GO:0005975">
    <property type="term" value="P:carbohydrate metabolic process"/>
    <property type="evidence" value="ECO:0007669"/>
    <property type="project" value="InterPro"/>
</dbReference>
<dbReference type="Pfam" id="PF06165">
    <property type="entry name" value="GH94_b-supersand"/>
    <property type="match status" value="1"/>
</dbReference>
<accession>A0A061AGZ4</accession>
<dbReference type="InterPro" id="IPR008928">
    <property type="entry name" value="6-hairpin_glycosidase_sf"/>
</dbReference>
<dbReference type="Proteomes" id="UP000032434">
    <property type="component" value="Chromosome 1"/>
</dbReference>
<dbReference type="Gene3D" id="2.70.98.40">
    <property type="entry name" value="Glycoside hydrolase, family 65, N-terminal domain"/>
    <property type="match status" value="1"/>
</dbReference>
<evidence type="ECO:0000259" key="3">
    <source>
        <dbReference type="Pfam" id="PF06165"/>
    </source>
</evidence>
<dbReference type="PANTHER" id="PTHR37469">
    <property type="entry name" value="CELLOBIONIC ACID PHOSPHORYLASE-RELATED"/>
    <property type="match status" value="1"/>
</dbReference>
<dbReference type="Pfam" id="PF17167">
    <property type="entry name" value="Glyco_hydro_94"/>
    <property type="match status" value="1"/>
</dbReference>
<reference evidence="6" key="1">
    <citation type="submission" date="2014-05" db="EMBL/GenBank/DDBJ databases">
        <authorList>
            <person name="Kube M."/>
        </authorList>
    </citation>
    <scope>NUCLEOTIDE SEQUENCE [LARGE SCALE GENOMIC DNA]</scope>
</reference>
<dbReference type="InParanoid" id="A0A061AGZ4"/>
<evidence type="ECO:0000313" key="6">
    <source>
        <dbReference type="Proteomes" id="UP000032434"/>
    </source>
</evidence>
<gene>
    <name evidence="5" type="ORF">Aocu_07980</name>
</gene>
<name>A0A061AGZ4_9MOLU</name>
<dbReference type="GO" id="GO:0016757">
    <property type="term" value="F:glycosyltransferase activity"/>
    <property type="evidence" value="ECO:0007669"/>
    <property type="project" value="UniProtKB-KW"/>
</dbReference>
<dbReference type="HOGENOM" id="CLU_308539_0_0_14"/>
<dbReference type="AlphaFoldDB" id="A0A061AGZ4"/>
<keyword evidence="6" id="KW-1185">Reference proteome</keyword>
<evidence type="ECO:0000313" key="5">
    <source>
        <dbReference type="EMBL" id="CDR30871.1"/>
    </source>
</evidence>
<protein>
    <submittedName>
        <fullName evidence="5">Glycoside hydrolase, family 65</fullName>
    </submittedName>
</protein>
<keyword evidence="2" id="KW-0808">Transferase</keyword>
<dbReference type="GO" id="GO:0016787">
    <property type="term" value="F:hydrolase activity"/>
    <property type="evidence" value="ECO:0007669"/>
    <property type="project" value="UniProtKB-KW"/>
</dbReference>
<organism evidence="5 6">
    <name type="scientific">Acholeplasma oculi</name>
    <dbReference type="NCBI Taxonomy" id="35623"/>
    <lineage>
        <taxon>Bacteria</taxon>
        <taxon>Bacillati</taxon>
        <taxon>Mycoplasmatota</taxon>
        <taxon>Mollicutes</taxon>
        <taxon>Acholeplasmatales</taxon>
        <taxon>Acholeplasmataceae</taxon>
        <taxon>Acholeplasma</taxon>
    </lineage>
</organism>
<dbReference type="OrthoDB" id="9762900at2"/>
<sequence>MVKTKKIKIDKNLGYYLPLFNELGIKSSITPYFGGDLKLDHHHYLLEPTSELDLFKNSYARNVIFTVNHQQYFLNGSSLHQQDDLLEYESGRLYQRVTRTNALFSLETTTYVPVSDPLEVHEIHIKNISNQDLEMDIITAIPIYGRSADNLRDHRHVTSLLNRIQRDDSGVLMTPTLSFDERGHIKNTYTYAVYAHIDDVKVQRMITNIDDFLDGGTFNFPKGIYNTQSPDREGYEAIAGIGFEKISLKPNETKTLYITLGIHENTPLEIRKTHEKFHQKAHFEHELNHVIKHFDALKHKLNFNLISDETSELLDWVGVQPVLRRYFGNSYLPHHDYGRGGRGWRDLWQDLLSLIMHNESEIKDLLINNFAGIRIDGSNATIIGSKPGEFLADRNKIVRVWSDHGAWPLLTTEMYIHETGDISFLKLEQSYFDDKFTHYTYQTKDSFDKGYILKVNESIYKGTVLEHLLIQNIVAHFNTGEFGFIKLEDADWNDGLDMAKEHGETIAFTHFYANNLRRLAVLIEKLDDDIKIYSALKELIFGEISLETFFEKAKSFDGNQVRVEKDKLIKRLEELSIERINHIEKHAWIDDTHLQSYVTNHKAFLDDSNSSNLTGQAMALLSQTIDHQKVHRLVQKNKELLFDKKRGGYHLNTDYNKLLTEMGRAYGFSYHHKENGAVFSHMAIMYIYGLYQYDFVKEGSEGYHALVARSLEKESHILRGIPEYFNDLGVGKYLYLTGSASWLLKLLREQVFGIRLQYGKLTLNPKLTLNEFINKEASIETMIQGNSIKITYKNLKNLDYGQYKIKEIHQDGKIIDENNLKPSGRIEVYLDEI</sequence>
<dbReference type="KEGG" id="aoc:Aocu_07980"/>
<feature type="domain" description="Glycosyl hydrolase 94 supersandwich" evidence="3">
    <location>
        <begin position="85"/>
        <end position="278"/>
    </location>
</feature>
<dbReference type="SUPFAM" id="SSF48208">
    <property type="entry name" value="Six-hairpin glycosidases"/>
    <property type="match status" value="1"/>
</dbReference>
<dbReference type="Gene3D" id="1.50.10.10">
    <property type="match status" value="1"/>
</dbReference>
<dbReference type="InterPro" id="IPR033432">
    <property type="entry name" value="GH94_catalytic"/>
</dbReference>
<dbReference type="PATRIC" id="fig|35623.3.peg.798"/>
<dbReference type="InterPro" id="IPR010383">
    <property type="entry name" value="Glyco_hydrolase_94_b-supersand"/>
</dbReference>